<keyword evidence="3" id="KW-0813">Transport</keyword>
<keyword evidence="8" id="KW-0732">Signal</keyword>
<dbReference type="PANTHER" id="PTHR30026:SF20">
    <property type="entry name" value="OUTER MEMBRANE PROTEIN TOLC"/>
    <property type="match status" value="1"/>
</dbReference>
<keyword evidence="4" id="KW-1134">Transmembrane beta strand</keyword>
<evidence type="ECO:0000313" key="9">
    <source>
        <dbReference type="EMBL" id="NOU61550.1"/>
    </source>
</evidence>
<comment type="subcellular location">
    <subcellularLocation>
        <location evidence="1">Cell outer membrane</location>
    </subcellularLocation>
</comment>
<evidence type="ECO:0000313" key="10">
    <source>
        <dbReference type="Proteomes" id="UP000732105"/>
    </source>
</evidence>
<keyword evidence="10" id="KW-1185">Reference proteome</keyword>
<feature type="chain" id="PRO_5047308396" evidence="8">
    <location>
        <begin position="22"/>
        <end position="448"/>
    </location>
</feature>
<evidence type="ECO:0000256" key="7">
    <source>
        <dbReference type="ARBA" id="ARBA00023237"/>
    </source>
</evidence>
<dbReference type="PANTHER" id="PTHR30026">
    <property type="entry name" value="OUTER MEMBRANE PROTEIN TOLC"/>
    <property type="match status" value="1"/>
</dbReference>
<accession>A0ABX1X0E8</accession>
<dbReference type="InterPro" id="IPR051906">
    <property type="entry name" value="TolC-like"/>
</dbReference>
<reference evidence="9 10" key="1">
    <citation type="submission" date="2018-12" db="EMBL/GenBank/DDBJ databases">
        <title>Marinifilum JC070 sp. nov., a marine bacterium isolated from Yongle Blue Hole in the South China Sea.</title>
        <authorList>
            <person name="Fu T."/>
        </authorList>
    </citation>
    <scope>NUCLEOTIDE SEQUENCE [LARGE SCALE GENOMIC DNA]</scope>
    <source>
        <strain evidence="9 10">JC070</strain>
    </source>
</reference>
<comment type="caution">
    <text evidence="9">The sequence shown here is derived from an EMBL/GenBank/DDBJ whole genome shotgun (WGS) entry which is preliminary data.</text>
</comment>
<dbReference type="Pfam" id="PF02321">
    <property type="entry name" value="OEP"/>
    <property type="match status" value="2"/>
</dbReference>
<dbReference type="Proteomes" id="UP000732105">
    <property type="component" value="Unassembled WGS sequence"/>
</dbReference>
<gene>
    <name evidence="9" type="ORF">ELS83_17240</name>
</gene>
<keyword evidence="6" id="KW-0472">Membrane</keyword>
<dbReference type="SUPFAM" id="SSF56954">
    <property type="entry name" value="Outer membrane efflux proteins (OEP)"/>
    <property type="match status" value="1"/>
</dbReference>
<organism evidence="9 10">
    <name type="scientific">Marinifilum caeruleilacunae</name>
    <dbReference type="NCBI Taxonomy" id="2499076"/>
    <lineage>
        <taxon>Bacteria</taxon>
        <taxon>Pseudomonadati</taxon>
        <taxon>Bacteroidota</taxon>
        <taxon>Bacteroidia</taxon>
        <taxon>Marinilabiliales</taxon>
        <taxon>Marinifilaceae</taxon>
    </lineage>
</organism>
<evidence type="ECO:0000256" key="2">
    <source>
        <dbReference type="ARBA" id="ARBA00007613"/>
    </source>
</evidence>
<name>A0ABX1X0E8_9BACT</name>
<proteinExistence type="inferred from homology"/>
<evidence type="ECO:0000256" key="5">
    <source>
        <dbReference type="ARBA" id="ARBA00022692"/>
    </source>
</evidence>
<dbReference type="EMBL" id="RZNH01000036">
    <property type="protein sequence ID" value="NOU61550.1"/>
    <property type="molecule type" value="Genomic_DNA"/>
</dbReference>
<evidence type="ECO:0000256" key="4">
    <source>
        <dbReference type="ARBA" id="ARBA00022452"/>
    </source>
</evidence>
<feature type="signal peptide" evidence="8">
    <location>
        <begin position="1"/>
        <end position="21"/>
    </location>
</feature>
<evidence type="ECO:0000256" key="6">
    <source>
        <dbReference type="ARBA" id="ARBA00023136"/>
    </source>
</evidence>
<sequence length="448" mass="50889">MKNILLSFVVIFLVFSYPTQAQTEDKINFTLAEAQQYALENSYTVKGTDYDLQVARKRVWETIADGLPQVDFSADYNNNLDVAVSLLPSEFFGGEPGTYTPIKFGQQYASSATLSVSQKIFDGSYIVGTMAARVFVQLSKDQKEKTEIEIKDAVAQAYFAVLVAKDNYNTVKDNLEINEKLLRETKAYWENGFREELDVDQIQLNLNTSKTQLSDAKRAITTSLTILKYTMGMDIDHAIELSNGLTNLVDPIRSSSPEISSYDAASHIDYRILETRLKSQNLLIKNEQAQYLPTISAFYRYGKNTSTDFRNVFKSEVPWFKSSVIGLQLNMPIFSAGKKRSRVKQQRIEYMKIENEMSMTQQNLKKELSLSFSNLLNAQETYENNLEGVQIAKRIYDRTIIKFNEGISTSTDLSDNEKQYLDAHSRYINSTLSLLSSKIAFDKALGKL</sequence>
<comment type="similarity">
    <text evidence="2">Belongs to the outer membrane factor (OMF) (TC 1.B.17) family.</text>
</comment>
<dbReference type="InterPro" id="IPR003423">
    <property type="entry name" value="OMP_efflux"/>
</dbReference>
<dbReference type="Gene3D" id="1.20.1600.10">
    <property type="entry name" value="Outer membrane efflux proteins (OEP)"/>
    <property type="match status" value="1"/>
</dbReference>
<protein>
    <submittedName>
        <fullName evidence="9">TolC family protein</fullName>
    </submittedName>
</protein>
<evidence type="ECO:0000256" key="1">
    <source>
        <dbReference type="ARBA" id="ARBA00004442"/>
    </source>
</evidence>
<evidence type="ECO:0000256" key="3">
    <source>
        <dbReference type="ARBA" id="ARBA00022448"/>
    </source>
</evidence>
<evidence type="ECO:0000256" key="8">
    <source>
        <dbReference type="SAM" id="SignalP"/>
    </source>
</evidence>
<keyword evidence="5" id="KW-0812">Transmembrane</keyword>
<dbReference type="RefSeq" id="WP_171596810.1">
    <property type="nucleotide sequence ID" value="NZ_RZNH01000036.1"/>
</dbReference>
<keyword evidence="7" id="KW-0998">Cell outer membrane</keyword>